<feature type="region of interest" description="Disordered" evidence="1">
    <location>
        <begin position="52"/>
        <end position="79"/>
    </location>
</feature>
<dbReference type="Pfam" id="PF11160">
    <property type="entry name" value="Hva1_TUDOR"/>
    <property type="match status" value="1"/>
</dbReference>
<sequence>MLLKEKEDVVTKDLKKGDRVSWNTSQGRTQGKVVERRTSDFQFAGQQFTASDDEPSYIVESEKSGDKAAHKGSALRKLS</sequence>
<dbReference type="RefSeq" id="WP_322412112.1">
    <property type="nucleotide sequence ID" value="NZ_CP139779.1"/>
</dbReference>
<feature type="compositionally biased region" description="Basic and acidic residues" evidence="1">
    <location>
        <begin position="60"/>
        <end position="69"/>
    </location>
</feature>
<protein>
    <submittedName>
        <fullName evidence="3">DUF2945 domain-containing protein</fullName>
    </submittedName>
</protein>
<evidence type="ECO:0000259" key="2">
    <source>
        <dbReference type="Pfam" id="PF11160"/>
    </source>
</evidence>
<feature type="domain" description="Hypervirulence associated protein TUDOR" evidence="2">
    <location>
        <begin position="17"/>
        <end position="75"/>
    </location>
</feature>
<reference evidence="3 4" key="1">
    <citation type="submission" date="2023-06" db="EMBL/GenBank/DDBJ databases">
        <title>Rock-solubilizing bacteria, Microbacterium invictum, promotes re-establishment of vegetation in rocky wasteland by accelerating rock bio-weathering and reshaping soil bacterial community.</title>
        <authorList>
            <person name="Liu C."/>
        </authorList>
    </citation>
    <scope>NUCLEOTIDE SEQUENCE [LARGE SCALE GENOMIC DNA]</scope>
    <source>
        <strain evidence="3 4">X-18</strain>
    </source>
</reference>
<dbReference type="InterPro" id="IPR021331">
    <property type="entry name" value="Hva1_TUDOR"/>
</dbReference>
<dbReference type="Proteomes" id="UP001324533">
    <property type="component" value="Chromosome"/>
</dbReference>
<gene>
    <name evidence="3" type="ORF">T9R20_05640</name>
</gene>
<keyword evidence="4" id="KW-1185">Reference proteome</keyword>
<evidence type="ECO:0000256" key="1">
    <source>
        <dbReference type="SAM" id="MobiDB-lite"/>
    </source>
</evidence>
<name>A0ABZ0VHA3_9MICO</name>
<evidence type="ECO:0000313" key="3">
    <source>
        <dbReference type="EMBL" id="WQB72001.1"/>
    </source>
</evidence>
<organism evidence="3 4">
    <name type="scientific">Microbacterium invictum</name>
    <dbReference type="NCBI Taxonomy" id="515415"/>
    <lineage>
        <taxon>Bacteria</taxon>
        <taxon>Bacillati</taxon>
        <taxon>Actinomycetota</taxon>
        <taxon>Actinomycetes</taxon>
        <taxon>Micrococcales</taxon>
        <taxon>Microbacteriaceae</taxon>
        <taxon>Microbacterium</taxon>
    </lineage>
</organism>
<dbReference type="EMBL" id="CP139779">
    <property type="protein sequence ID" value="WQB72001.1"/>
    <property type="molecule type" value="Genomic_DNA"/>
</dbReference>
<dbReference type="Gene3D" id="2.30.30.1060">
    <property type="match status" value="1"/>
</dbReference>
<proteinExistence type="predicted"/>
<evidence type="ECO:0000313" key="4">
    <source>
        <dbReference type="Proteomes" id="UP001324533"/>
    </source>
</evidence>
<accession>A0ABZ0VHA3</accession>